<dbReference type="AlphaFoldDB" id="A0A1H8DLR9"/>
<evidence type="ECO:0000313" key="3">
    <source>
        <dbReference type="EMBL" id="SEN08105.1"/>
    </source>
</evidence>
<accession>A0A1H8DLR9</accession>
<feature type="compositionally biased region" description="Low complexity" evidence="2">
    <location>
        <begin position="92"/>
        <end position="108"/>
    </location>
</feature>
<evidence type="ECO:0000256" key="2">
    <source>
        <dbReference type="SAM" id="MobiDB-lite"/>
    </source>
</evidence>
<dbReference type="GO" id="GO:0030115">
    <property type="term" value="C:S-layer"/>
    <property type="evidence" value="ECO:0007669"/>
    <property type="project" value="UniProtKB-SubCell"/>
</dbReference>
<keyword evidence="1" id="KW-0732">Signal</keyword>
<dbReference type="Proteomes" id="UP000198775">
    <property type="component" value="Unassembled WGS sequence"/>
</dbReference>
<keyword evidence="4" id="KW-1185">Reference proteome</keyword>
<feature type="compositionally biased region" description="Basic and acidic residues" evidence="2">
    <location>
        <begin position="1"/>
        <end position="11"/>
    </location>
</feature>
<proteinExistence type="predicted"/>
<dbReference type="GO" id="GO:0005886">
    <property type="term" value="C:plasma membrane"/>
    <property type="evidence" value="ECO:0007669"/>
    <property type="project" value="UniProtKB-SubCell"/>
</dbReference>
<dbReference type="EMBL" id="FOCX01000001">
    <property type="protein sequence ID" value="SEN08105.1"/>
    <property type="molecule type" value="Genomic_DNA"/>
</dbReference>
<name>A0A1H8DLR9_9EURY</name>
<protein>
    <submittedName>
        <fullName evidence="3">PGF-CTERM protein</fullName>
    </submittedName>
</protein>
<reference evidence="4" key="1">
    <citation type="submission" date="2016-10" db="EMBL/GenBank/DDBJ databases">
        <authorList>
            <person name="Varghese N."/>
            <person name="Submissions S."/>
        </authorList>
    </citation>
    <scope>NUCLEOTIDE SEQUENCE [LARGE SCALE GENOMIC DNA]</scope>
    <source>
        <strain evidence="4">IBRC-M 10043</strain>
    </source>
</reference>
<feature type="region of interest" description="Disordered" evidence="2">
    <location>
        <begin position="1"/>
        <end position="32"/>
    </location>
</feature>
<evidence type="ECO:0000256" key="1">
    <source>
        <dbReference type="ARBA" id="ARBA00022729"/>
    </source>
</evidence>
<sequence>MPLTVDRRDANGTDSVAEELSVAVPDTETETVSVATTMERPGEYRATVGNRTAAFSVLAPVPDGSDDGSATDRSTASRFDASAPADDPGESTAATTTDTTTTADGPGFGPLAAAIGLVLAGLLAARRRLD</sequence>
<dbReference type="NCBIfam" id="TIGR04126">
    <property type="entry name" value="PGF_CTERM"/>
    <property type="match status" value="1"/>
</dbReference>
<evidence type="ECO:0000313" key="4">
    <source>
        <dbReference type="Proteomes" id="UP000198775"/>
    </source>
</evidence>
<dbReference type="InterPro" id="IPR026371">
    <property type="entry name" value="PGF_CTERM"/>
</dbReference>
<organism evidence="3 4">
    <name type="scientific">Halorientalis persicus</name>
    <dbReference type="NCBI Taxonomy" id="1367881"/>
    <lineage>
        <taxon>Archaea</taxon>
        <taxon>Methanobacteriati</taxon>
        <taxon>Methanobacteriota</taxon>
        <taxon>Stenosarchaea group</taxon>
        <taxon>Halobacteria</taxon>
        <taxon>Halobacteriales</taxon>
        <taxon>Haloarculaceae</taxon>
        <taxon>Halorientalis</taxon>
    </lineage>
</organism>
<feature type="region of interest" description="Disordered" evidence="2">
    <location>
        <begin position="58"/>
        <end position="108"/>
    </location>
</feature>
<gene>
    <name evidence="3" type="ORF">SAMN05216388_1001318</name>
</gene>